<accession>A0A3S3PMX8</accession>
<gene>
    <name evidence="2" type="ORF">DPV69_16380</name>
</gene>
<sequence length="290" mass="33399">MKNLVIAFLSILTLASCNSNDKKTEKNAVDSTATVNTTYDHVLGMWVGDFVAEEYREDSYSENKITLVIKSIDKDKVIGRSVVAGNDRPLQGTLTDSGNKISFVMDEPGDQKYDGRFEFELRNDTLVGTWKSYNQEINVTKRSFKLLKKVFAYNPNLMLDKDGEYVDWQSSKVEKVIDTVDGEAQTHTNEYYRSASDAVFTINSSTQELKESDLKNLRKLDLQILRNTIFARHGYSFKKKTYRQFFDYADWYIPVSNDVNGTLTALEKKNIKLLERFEKYAEDNYDSFGR</sequence>
<comment type="caution">
    <text evidence="2">The sequence shown here is derived from an EMBL/GenBank/DDBJ whole genome shotgun (WGS) entry which is preliminary data.</text>
</comment>
<proteinExistence type="predicted"/>
<dbReference type="InterPro" id="IPR038434">
    <property type="entry name" value="YARHG_sf"/>
</dbReference>
<dbReference type="EMBL" id="SAYW01000005">
    <property type="protein sequence ID" value="RWU05713.1"/>
    <property type="molecule type" value="Genomic_DNA"/>
</dbReference>
<dbReference type="PROSITE" id="PS51257">
    <property type="entry name" value="PROKAR_LIPOPROTEIN"/>
    <property type="match status" value="1"/>
</dbReference>
<evidence type="ECO:0000313" key="3">
    <source>
        <dbReference type="Proteomes" id="UP000284120"/>
    </source>
</evidence>
<dbReference type="InterPro" id="IPR025582">
    <property type="entry name" value="YARHG_dom"/>
</dbReference>
<dbReference type="SMART" id="SM01324">
    <property type="entry name" value="YARHG"/>
    <property type="match status" value="1"/>
</dbReference>
<organism evidence="2 3">
    <name type="scientific">Pedobacter chitinilyticus</name>
    <dbReference type="NCBI Taxonomy" id="2233776"/>
    <lineage>
        <taxon>Bacteria</taxon>
        <taxon>Pseudomonadati</taxon>
        <taxon>Bacteroidota</taxon>
        <taxon>Sphingobacteriia</taxon>
        <taxon>Sphingobacteriales</taxon>
        <taxon>Sphingobacteriaceae</taxon>
        <taxon>Pedobacter</taxon>
    </lineage>
</organism>
<reference evidence="2 3" key="1">
    <citation type="submission" date="2018-06" db="EMBL/GenBank/DDBJ databases">
        <title>Pedobacter endophyticus sp. nov., an endophytic bacterium isolated from a leaf of Triticum aestivum.</title>
        <authorList>
            <person name="Zhang L."/>
        </authorList>
    </citation>
    <scope>NUCLEOTIDE SEQUENCE [LARGE SCALE GENOMIC DNA]</scope>
    <source>
        <strain evidence="2 3">CM134L-2</strain>
    </source>
</reference>
<evidence type="ECO:0000259" key="1">
    <source>
        <dbReference type="SMART" id="SM01324"/>
    </source>
</evidence>
<dbReference type="Pfam" id="PF13308">
    <property type="entry name" value="YARHG"/>
    <property type="match status" value="1"/>
</dbReference>
<dbReference type="AlphaFoldDB" id="A0A3S3PMX8"/>
<dbReference type="RefSeq" id="WP_113648540.1">
    <property type="nucleotide sequence ID" value="NZ_QMHN01000005.1"/>
</dbReference>
<dbReference type="OrthoDB" id="353549at2"/>
<protein>
    <submittedName>
        <fullName evidence="2">YARHG domain-containing protein</fullName>
    </submittedName>
</protein>
<feature type="domain" description="YARHG" evidence="1">
    <location>
        <begin position="198"/>
        <end position="279"/>
    </location>
</feature>
<name>A0A3S3PMX8_9SPHI</name>
<keyword evidence="3" id="KW-1185">Reference proteome</keyword>
<evidence type="ECO:0000313" key="2">
    <source>
        <dbReference type="EMBL" id="RWU05713.1"/>
    </source>
</evidence>
<dbReference type="Gene3D" id="1.20.58.1690">
    <property type="match status" value="1"/>
</dbReference>
<dbReference type="Proteomes" id="UP000284120">
    <property type="component" value="Unassembled WGS sequence"/>
</dbReference>